<evidence type="ECO:0000259" key="1">
    <source>
        <dbReference type="Pfam" id="PF04782"/>
    </source>
</evidence>
<accession>A0ABR2AVT0</accession>
<protein>
    <recommendedName>
        <fullName evidence="1">DUF632 domain-containing protein</fullName>
    </recommendedName>
</protein>
<gene>
    <name evidence="2" type="ORF">V6N12_000510</name>
</gene>
<keyword evidence="3" id="KW-1185">Reference proteome</keyword>
<name>A0ABR2AVT0_9ROSI</name>
<dbReference type="EMBL" id="JBBPBM010000274">
    <property type="protein sequence ID" value="KAK8498241.1"/>
    <property type="molecule type" value="Genomic_DNA"/>
</dbReference>
<reference evidence="2 3" key="1">
    <citation type="journal article" date="2024" name="G3 (Bethesda)">
        <title>Genome assembly of Hibiscus sabdariffa L. provides insights into metabolisms of medicinal natural products.</title>
        <authorList>
            <person name="Kim T."/>
        </authorList>
    </citation>
    <scope>NUCLEOTIDE SEQUENCE [LARGE SCALE GENOMIC DNA]</scope>
    <source>
        <strain evidence="2">TK-2024</strain>
        <tissue evidence="2">Old leaves</tissue>
    </source>
</reference>
<dbReference type="PANTHER" id="PTHR21450">
    <property type="entry name" value="PROTEIN ALTERED PHOSPHATE STARVATION RESPONSE 1"/>
    <property type="match status" value="1"/>
</dbReference>
<evidence type="ECO:0000313" key="3">
    <source>
        <dbReference type="Proteomes" id="UP001472677"/>
    </source>
</evidence>
<sequence length="329" mass="37272">MLKQIVQTITVAAVYEDEEDEVETNSGSENEHEVKDLQAREGLVTKAAATSQRNPACFMVATSQHWMDCMPGRKKLYEEVKSGEKVRTTYERKSMQLRNQDVKGDDLFAVDKTRAALRDLHTQIKAQKWTLDVAKVFLAVAGAPSKLEAKLHPFISGIGEPVFSHGSLLSDCLRGLPGSSEELRKRMDLVKVHEVEAVMTAEKQAAVSIRGSLARLDLVLYQVLATFCCKRYFTKVCINTRAEEDAYCQKVSRILTLKQYQTDGRISIESIKPLKIKAILILTQIPGFLRVLYFSQLLVYSLWFERWMRLHVFERVSAALHDDLMNGSL</sequence>
<dbReference type="InterPro" id="IPR006867">
    <property type="entry name" value="DUF632"/>
</dbReference>
<evidence type="ECO:0000313" key="2">
    <source>
        <dbReference type="EMBL" id="KAK8498241.1"/>
    </source>
</evidence>
<dbReference type="PANTHER" id="PTHR21450:SF3">
    <property type="entry name" value="DUF630 FAMILY PROTEIN (DUF630 AND DUF632)"/>
    <property type="match status" value="1"/>
</dbReference>
<proteinExistence type="predicted"/>
<comment type="caution">
    <text evidence="2">The sequence shown here is derived from an EMBL/GenBank/DDBJ whole genome shotgun (WGS) entry which is preliminary data.</text>
</comment>
<organism evidence="2 3">
    <name type="scientific">Hibiscus sabdariffa</name>
    <name type="common">roselle</name>
    <dbReference type="NCBI Taxonomy" id="183260"/>
    <lineage>
        <taxon>Eukaryota</taxon>
        <taxon>Viridiplantae</taxon>
        <taxon>Streptophyta</taxon>
        <taxon>Embryophyta</taxon>
        <taxon>Tracheophyta</taxon>
        <taxon>Spermatophyta</taxon>
        <taxon>Magnoliopsida</taxon>
        <taxon>eudicotyledons</taxon>
        <taxon>Gunneridae</taxon>
        <taxon>Pentapetalae</taxon>
        <taxon>rosids</taxon>
        <taxon>malvids</taxon>
        <taxon>Malvales</taxon>
        <taxon>Malvaceae</taxon>
        <taxon>Malvoideae</taxon>
        <taxon>Hibiscus</taxon>
    </lineage>
</organism>
<dbReference type="Proteomes" id="UP001472677">
    <property type="component" value="Unassembled WGS sequence"/>
</dbReference>
<dbReference type="Pfam" id="PF04782">
    <property type="entry name" value="DUF632"/>
    <property type="match status" value="1"/>
</dbReference>
<feature type="domain" description="DUF632" evidence="1">
    <location>
        <begin position="74"/>
        <end position="127"/>
    </location>
</feature>